<dbReference type="SUPFAM" id="SSF52540">
    <property type="entry name" value="P-loop containing nucleoside triphosphate hydrolases"/>
    <property type="match status" value="1"/>
</dbReference>
<dbReference type="PANTHER" id="PTHR37937">
    <property type="entry name" value="CONJUGATIVE TRANSFER: DNA TRANSPORT"/>
    <property type="match status" value="1"/>
</dbReference>
<evidence type="ECO:0000256" key="4">
    <source>
        <dbReference type="ARBA" id="ARBA00022989"/>
    </source>
</evidence>
<dbReference type="OrthoDB" id="10462992at2759"/>
<comment type="caution">
    <text evidence="7">The sequence shown here is derived from an EMBL/GenBank/DDBJ whole genome shotgun (WGS) entry which is preliminary data.</text>
</comment>
<evidence type="ECO:0000256" key="2">
    <source>
        <dbReference type="ARBA" id="ARBA00022475"/>
    </source>
</evidence>
<gene>
    <name evidence="8" type="ORF">E5676_scaffold81624G00030</name>
    <name evidence="7" type="ORF">E6C27_scaffold49102G00130</name>
</gene>
<evidence type="ECO:0000259" key="6">
    <source>
        <dbReference type="Pfam" id="PF10412"/>
    </source>
</evidence>
<dbReference type="EMBL" id="SSTD01006478">
    <property type="protein sequence ID" value="TYK19878.1"/>
    <property type="molecule type" value="Genomic_DNA"/>
</dbReference>
<dbReference type="InterPro" id="IPR051539">
    <property type="entry name" value="T4SS-coupling_protein"/>
</dbReference>
<evidence type="ECO:0000256" key="3">
    <source>
        <dbReference type="ARBA" id="ARBA00022692"/>
    </source>
</evidence>
<protein>
    <submittedName>
        <fullName evidence="7">Type VI secretion protein</fullName>
    </submittedName>
</protein>
<dbReference type="InterPro" id="IPR019476">
    <property type="entry name" value="T4SS_TraD_DNA-bd"/>
</dbReference>
<evidence type="ECO:0000313" key="9">
    <source>
        <dbReference type="Proteomes" id="UP000321393"/>
    </source>
</evidence>
<keyword evidence="5" id="KW-0472">Membrane</keyword>
<dbReference type="Pfam" id="PF10412">
    <property type="entry name" value="TrwB_AAD_bind"/>
    <property type="match status" value="1"/>
</dbReference>
<dbReference type="Gene3D" id="3.40.50.300">
    <property type="entry name" value="P-loop containing nucleotide triphosphate hydrolases"/>
    <property type="match status" value="1"/>
</dbReference>
<comment type="subcellular location">
    <subcellularLocation>
        <location evidence="1">Cell membrane</location>
        <topology evidence="1">Multi-pass membrane protein</topology>
    </subcellularLocation>
</comment>
<dbReference type="EMBL" id="SSTE01009893">
    <property type="protein sequence ID" value="KAA0053158.1"/>
    <property type="molecule type" value="Genomic_DNA"/>
</dbReference>
<evidence type="ECO:0000313" key="8">
    <source>
        <dbReference type="EMBL" id="TYK19878.1"/>
    </source>
</evidence>
<evidence type="ECO:0000256" key="5">
    <source>
        <dbReference type="ARBA" id="ARBA00023136"/>
    </source>
</evidence>
<dbReference type="InterPro" id="IPR027417">
    <property type="entry name" value="P-loop_NTPase"/>
</dbReference>
<keyword evidence="3" id="KW-0812">Transmembrane</keyword>
<dbReference type="AlphaFoldDB" id="A0A5A7UDC6"/>
<dbReference type="Proteomes" id="UP000321393">
    <property type="component" value="Unassembled WGS sequence"/>
</dbReference>
<evidence type="ECO:0000256" key="1">
    <source>
        <dbReference type="ARBA" id="ARBA00004651"/>
    </source>
</evidence>
<dbReference type="GO" id="GO:0005886">
    <property type="term" value="C:plasma membrane"/>
    <property type="evidence" value="ECO:0007669"/>
    <property type="project" value="UniProtKB-SubCell"/>
</dbReference>
<keyword evidence="4" id="KW-1133">Transmembrane helix</keyword>
<proteinExistence type="predicted"/>
<organism evidence="7 9">
    <name type="scientific">Cucumis melo var. makuwa</name>
    <name type="common">Oriental melon</name>
    <dbReference type="NCBI Taxonomy" id="1194695"/>
    <lineage>
        <taxon>Eukaryota</taxon>
        <taxon>Viridiplantae</taxon>
        <taxon>Streptophyta</taxon>
        <taxon>Embryophyta</taxon>
        <taxon>Tracheophyta</taxon>
        <taxon>Spermatophyta</taxon>
        <taxon>Magnoliopsida</taxon>
        <taxon>eudicotyledons</taxon>
        <taxon>Gunneridae</taxon>
        <taxon>Pentapetalae</taxon>
        <taxon>rosids</taxon>
        <taxon>fabids</taxon>
        <taxon>Cucurbitales</taxon>
        <taxon>Cucurbitaceae</taxon>
        <taxon>Benincaseae</taxon>
        <taxon>Cucumis</taxon>
    </lineage>
</organism>
<reference evidence="9 10" key="1">
    <citation type="submission" date="2019-08" db="EMBL/GenBank/DDBJ databases">
        <title>Draft genome sequences of two oriental melons (Cucumis melo L. var makuwa).</title>
        <authorList>
            <person name="Kwon S.-Y."/>
        </authorList>
    </citation>
    <scope>NUCLEOTIDE SEQUENCE [LARGE SCALE GENOMIC DNA]</scope>
    <source>
        <strain evidence="10">cv. Chang Bougi</strain>
        <strain evidence="9">cv. SW 3</strain>
        <tissue evidence="7">Leaf</tissue>
    </source>
</reference>
<dbReference type="PANTHER" id="PTHR37937:SF1">
    <property type="entry name" value="CONJUGATIVE TRANSFER: DNA TRANSPORT"/>
    <property type="match status" value="1"/>
</dbReference>
<sequence>MDKGDLFSIRKWVSEEILDLYHWARGEMREGLKPALSLWIDTAIKAVLHLEPIHQERLWFCIDELATLQKLDILKRALSKTRKYGLCLVLGVQDFSQLYGIYGRDLAKTIISGCQRKLLLRVRRIGQAAGRAAGSGRSEREGRKLELWPQCPDGVSIFARRAMRDLVLTSSILTQEKA</sequence>
<evidence type="ECO:0000313" key="10">
    <source>
        <dbReference type="Proteomes" id="UP000321947"/>
    </source>
</evidence>
<accession>A0A5A7UDC6</accession>
<feature type="domain" description="Type IV secretion system coupling protein TraD DNA-binding" evidence="6">
    <location>
        <begin position="2"/>
        <end position="173"/>
    </location>
</feature>
<dbReference type="Proteomes" id="UP000321947">
    <property type="component" value="Unassembled WGS sequence"/>
</dbReference>
<name>A0A5A7UDC6_CUCMM</name>
<keyword evidence="2" id="KW-1003">Cell membrane</keyword>
<dbReference type="CDD" id="cd01127">
    <property type="entry name" value="TrwB_TraG_TraD_VirD4"/>
    <property type="match status" value="1"/>
</dbReference>
<evidence type="ECO:0000313" key="7">
    <source>
        <dbReference type="EMBL" id="KAA0053158.1"/>
    </source>
</evidence>